<dbReference type="GO" id="GO:0006888">
    <property type="term" value="P:endoplasmic reticulum to Golgi vesicle-mediated transport"/>
    <property type="evidence" value="ECO:0007669"/>
    <property type="project" value="InterPro"/>
</dbReference>
<evidence type="ECO:0000256" key="3">
    <source>
        <dbReference type="ARBA" id="ARBA00004223"/>
    </source>
</evidence>
<evidence type="ECO:0000256" key="8">
    <source>
        <dbReference type="ARBA" id="ARBA00022892"/>
    </source>
</evidence>
<keyword evidence="8" id="KW-0931">ER-Golgi transport</keyword>
<dbReference type="EMBL" id="CAJNOM010000021">
    <property type="protein sequence ID" value="CAF0821687.1"/>
    <property type="molecule type" value="Genomic_DNA"/>
</dbReference>
<keyword evidence="6 20" id="KW-0812">Transmembrane</keyword>
<feature type="domain" description="Longin" evidence="21">
    <location>
        <begin position="6"/>
        <end position="121"/>
    </location>
</feature>
<keyword evidence="7" id="KW-0256">Endoplasmic reticulum</keyword>
<dbReference type="InterPro" id="IPR011012">
    <property type="entry name" value="Longin-like_dom_sf"/>
</dbReference>
<keyword evidence="13 20" id="KW-0472">Membrane</keyword>
<evidence type="ECO:0000256" key="6">
    <source>
        <dbReference type="ARBA" id="ARBA00022692"/>
    </source>
</evidence>
<evidence type="ECO:0000256" key="13">
    <source>
        <dbReference type="ARBA" id="ARBA00023136"/>
    </source>
</evidence>
<evidence type="ECO:0000259" key="22">
    <source>
        <dbReference type="PROSITE" id="PS50892"/>
    </source>
</evidence>
<dbReference type="PROSITE" id="PS50859">
    <property type="entry name" value="LONGIN"/>
    <property type="match status" value="1"/>
</dbReference>
<dbReference type="CDD" id="cd14824">
    <property type="entry name" value="Longin"/>
    <property type="match status" value="1"/>
</dbReference>
<evidence type="ECO:0000256" key="18">
    <source>
        <dbReference type="ARBA" id="ARBA00033315"/>
    </source>
</evidence>
<keyword evidence="11" id="KW-0333">Golgi apparatus</keyword>
<evidence type="ECO:0000256" key="10">
    <source>
        <dbReference type="ARBA" id="ARBA00022989"/>
    </source>
</evidence>
<dbReference type="InterPro" id="IPR042855">
    <property type="entry name" value="V_SNARE_CC"/>
</dbReference>
<dbReference type="EMBL" id="CAJNOI010000005">
    <property type="protein sequence ID" value="CAF0748937.1"/>
    <property type="molecule type" value="Genomic_DNA"/>
</dbReference>
<dbReference type="SUPFAM" id="SSF58038">
    <property type="entry name" value="SNARE fusion complex"/>
    <property type="match status" value="1"/>
</dbReference>
<protein>
    <recommendedName>
        <fullName evidence="17">Vesicle-trafficking protein SEC22b</fullName>
    </recommendedName>
    <alternativeName>
        <fullName evidence="18">SEC22 vesicle-trafficking protein homolog B</fullName>
    </alternativeName>
</protein>
<evidence type="ECO:0000313" key="26">
    <source>
        <dbReference type="Proteomes" id="UP000663832"/>
    </source>
</evidence>
<evidence type="ECO:0000256" key="19">
    <source>
        <dbReference type="PROSITE-ProRule" id="PRU00290"/>
    </source>
</evidence>
<dbReference type="Pfam" id="PF13774">
    <property type="entry name" value="Longin"/>
    <property type="match status" value="1"/>
</dbReference>
<comment type="caution">
    <text evidence="23">The sequence shown here is derived from an EMBL/GenBank/DDBJ whole genome shotgun (WGS) entry which is preliminary data.</text>
</comment>
<gene>
    <name evidence="23" type="ORF">BJG266_LOCUS2323</name>
    <name evidence="24" type="ORF">QVE165_LOCUS5296</name>
    <name evidence="25" type="ORF">QVE165_LOCUS7430</name>
</gene>
<evidence type="ECO:0000256" key="1">
    <source>
        <dbReference type="ARBA" id="ARBA00004163"/>
    </source>
</evidence>
<comment type="function">
    <text evidence="14">SNARE involved in targeting and fusion of ER-derived transport vesicles with the Golgi complex as well as Golgi-derived retrograde transport vesicles with the ER.</text>
</comment>
<dbReference type="GO" id="GO:0015031">
    <property type="term" value="P:protein transport"/>
    <property type="evidence" value="ECO:0007669"/>
    <property type="project" value="UniProtKB-KW"/>
</dbReference>
<keyword evidence="5" id="KW-0813">Transport</keyword>
<evidence type="ECO:0000313" key="27">
    <source>
        <dbReference type="Proteomes" id="UP000663877"/>
    </source>
</evidence>
<evidence type="ECO:0000313" key="25">
    <source>
        <dbReference type="EMBL" id="CAF0862186.1"/>
    </source>
</evidence>
<evidence type="ECO:0000256" key="17">
    <source>
        <dbReference type="ARBA" id="ARBA00024248"/>
    </source>
</evidence>
<evidence type="ECO:0000313" key="23">
    <source>
        <dbReference type="EMBL" id="CAF0748937.1"/>
    </source>
</evidence>
<dbReference type="InterPro" id="IPR010908">
    <property type="entry name" value="Longin_dom"/>
</dbReference>
<keyword evidence="12 19" id="KW-0175">Coiled coil</keyword>
<keyword evidence="9" id="KW-0653">Protein transport</keyword>
<reference evidence="23" key="1">
    <citation type="submission" date="2021-02" db="EMBL/GenBank/DDBJ databases">
        <authorList>
            <person name="Nowell W R."/>
        </authorList>
    </citation>
    <scope>NUCLEOTIDE SEQUENCE</scope>
</reference>
<dbReference type="InterPro" id="IPR001388">
    <property type="entry name" value="Synaptobrevin-like"/>
</dbReference>
<dbReference type="OrthoDB" id="1719357at2759"/>
<dbReference type="GO" id="GO:0005789">
    <property type="term" value="C:endoplasmic reticulum membrane"/>
    <property type="evidence" value="ECO:0007669"/>
    <property type="project" value="UniProtKB-SubCell"/>
</dbReference>
<dbReference type="SMART" id="SM01270">
    <property type="entry name" value="Longin"/>
    <property type="match status" value="1"/>
</dbReference>
<evidence type="ECO:0000256" key="5">
    <source>
        <dbReference type="ARBA" id="ARBA00022448"/>
    </source>
</evidence>
<sequence>MVLMTMIGRVADGLPLAASVHNDMRDDSGRSSTEYQNQAKNILRRLSPNSPSKASIESEPYIFHCLIDHDVCYITLCEKNFPRKNAYAYLEDLAQEFIAQYGQKIQVAPRPYSFIEFDNYIQKMKKQYSDSRNSRETMGHLRNNLRDVQSIMVTNIQDVMARGETLQNLDRKATHLASMSQQYRKDANYLNRMSSLTKIGLTVGSIVILSLIAYVFIF</sequence>
<evidence type="ECO:0000256" key="2">
    <source>
        <dbReference type="ARBA" id="ARBA00004198"/>
    </source>
</evidence>
<dbReference type="Gene3D" id="1.20.5.110">
    <property type="match status" value="1"/>
</dbReference>
<comment type="similarity">
    <text evidence="4">Belongs to the synaptobrevin family.</text>
</comment>
<dbReference type="GO" id="GO:0005484">
    <property type="term" value="F:SNAP receptor activity"/>
    <property type="evidence" value="ECO:0007669"/>
    <property type="project" value="InterPro"/>
</dbReference>
<keyword evidence="10 20" id="KW-1133">Transmembrane helix</keyword>
<dbReference type="SUPFAM" id="SSF64356">
    <property type="entry name" value="SNARE-like"/>
    <property type="match status" value="1"/>
</dbReference>
<accession>A0A813P4A1</accession>
<evidence type="ECO:0000256" key="14">
    <source>
        <dbReference type="ARBA" id="ARBA00024173"/>
    </source>
</evidence>
<comment type="subcellular location">
    <subcellularLocation>
        <location evidence="1">Endoplasmic reticulum membrane</location>
        <topology evidence="1">Single-pass type IV membrane protein</topology>
    </subcellularLocation>
    <subcellularLocation>
        <location evidence="15">Endoplasmic reticulum-Golgi intermediate compartment membrane</location>
    </subcellularLocation>
    <subcellularLocation>
        <location evidence="16">Golgi apparatus</location>
        <location evidence="16">cis-Golgi network membrane</location>
    </subcellularLocation>
    <subcellularLocation>
        <location evidence="2">Golgi apparatus</location>
        <location evidence="2">trans-Golgi network membrane</location>
    </subcellularLocation>
    <subcellularLocation>
        <location evidence="3">Melanosome</location>
    </subcellularLocation>
</comment>
<name>A0A813P4A1_9BILA</name>
<dbReference type="Gene3D" id="3.30.450.50">
    <property type="entry name" value="Longin domain"/>
    <property type="match status" value="1"/>
</dbReference>
<evidence type="ECO:0000256" key="7">
    <source>
        <dbReference type="ARBA" id="ARBA00022824"/>
    </source>
</evidence>
<evidence type="ECO:0000256" key="12">
    <source>
        <dbReference type="ARBA" id="ARBA00023054"/>
    </source>
</evidence>
<evidence type="ECO:0000256" key="20">
    <source>
        <dbReference type="SAM" id="Phobius"/>
    </source>
</evidence>
<dbReference type="Proteomes" id="UP000663832">
    <property type="component" value="Unassembled WGS sequence"/>
</dbReference>
<proteinExistence type="inferred from homology"/>
<dbReference type="GO" id="GO:0033116">
    <property type="term" value="C:endoplasmic reticulum-Golgi intermediate compartment membrane"/>
    <property type="evidence" value="ECO:0007669"/>
    <property type="project" value="UniProtKB-SubCell"/>
</dbReference>
<dbReference type="PROSITE" id="PS50892">
    <property type="entry name" value="V_SNARE"/>
    <property type="match status" value="1"/>
</dbReference>
<dbReference type="GO" id="GO:0006890">
    <property type="term" value="P:retrograde vesicle-mediated transport, Golgi to endoplasmic reticulum"/>
    <property type="evidence" value="ECO:0007669"/>
    <property type="project" value="InterPro"/>
</dbReference>
<evidence type="ECO:0000259" key="21">
    <source>
        <dbReference type="PROSITE" id="PS50859"/>
    </source>
</evidence>
<organism evidence="23 27">
    <name type="scientific">Adineta steineri</name>
    <dbReference type="NCBI Taxonomy" id="433720"/>
    <lineage>
        <taxon>Eukaryota</taxon>
        <taxon>Metazoa</taxon>
        <taxon>Spiralia</taxon>
        <taxon>Gnathifera</taxon>
        <taxon>Rotifera</taxon>
        <taxon>Eurotatoria</taxon>
        <taxon>Bdelloidea</taxon>
        <taxon>Adinetida</taxon>
        <taxon>Adinetidae</taxon>
        <taxon>Adineta</taxon>
    </lineage>
</organism>
<evidence type="ECO:0000256" key="15">
    <source>
        <dbReference type="ARBA" id="ARBA00024187"/>
    </source>
</evidence>
<dbReference type="Pfam" id="PF00957">
    <property type="entry name" value="Synaptobrevin"/>
    <property type="match status" value="1"/>
</dbReference>
<dbReference type="Proteomes" id="UP000663877">
    <property type="component" value="Unassembled WGS sequence"/>
</dbReference>
<evidence type="ECO:0000256" key="9">
    <source>
        <dbReference type="ARBA" id="ARBA00022927"/>
    </source>
</evidence>
<dbReference type="AlphaFoldDB" id="A0A813P4A1"/>
<dbReference type="EMBL" id="CAJNOM010000032">
    <property type="protein sequence ID" value="CAF0862186.1"/>
    <property type="molecule type" value="Genomic_DNA"/>
</dbReference>
<feature type="domain" description="V-SNARE coiled-coil homology" evidence="22">
    <location>
        <begin position="137"/>
        <end position="197"/>
    </location>
</feature>
<dbReference type="InterPro" id="IPR044565">
    <property type="entry name" value="Sec22"/>
</dbReference>
<dbReference type="PRINTS" id="PR00219">
    <property type="entry name" value="SYNAPTOBREVN"/>
</dbReference>
<evidence type="ECO:0000256" key="4">
    <source>
        <dbReference type="ARBA" id="ARBA00008025"/>
    </source>
</evidence>
<dbReference type="PANTHER" id="PTHR45837">
    <property type="entry name" value="VESICLE-TRAFFICKING PROTEIN SEC22B"/>
    <property type="match status" value="1"/>
</dbReference>
<dbReference type="GO" id="GO:0005794">
    <property type="term" value="C:Golgi apparatus"/>
    <property type="evidence" value="ECO:0007669"/>
    <property type="project" value="UniProtKB-SubCell"/>
</dbReference>
<feature type="transmembrane region" description="Helical" evidence="20">
    <location>
        <begin position="199"/>
        <end position="217"/>
    </location>
</feature>
<keyword evidence="26" id="KW-1185">Reference proteome</keyword>
<evidence type="ECO:0000256" key="11">
    <source>
        <dbReference type="ARBA" id="ARBA00023034"/>
    </source>
</evidence>
<evidence type="ECO:0000313" key="24">
    <source>
        <dbReference type="EMBL" id="CAF0821687.1"/>
    </source>
</evidence>
<evidence type="ECO:0000256" key="16">
    <source>
        <dbReference type="ARBA" id="ARBA00024188"/>
    </source>
</evidence>